<evidence type="ECO:0000313" key="2">
    <source>
        <dbReference type="Proteomes" id="UP000240608"/>
    </source>
</evidence>
<dbReference type="PROSITE" id="PS51257">
    <property type="entry name" value="PROKAR_LIPOPROTEIN"/>
    <property type="match status" value="1"/>
</dbReference>
<name>A0A2T4DP13_9BACT</name>
<proteinExistence type="predicted"/>
<gene>
    <name evidence="1" type="ORF">C9994_11195</name>
</gene>
<evidence type="ECO:0008006" key="3">
    <source>
        <dbReference type="Google" id="ProtNLM"/>
    </source>
</evidence>
<evidence type="ECO:0000313" key="1">
    <source>
        <dbReference type="EMBL" id="PTB95553.1"/>
    </source>
</evidence>
<protein>
    <recommendedName>
        <fullName evidence="3">Alkyl hydroperoxide reductase subunit C/ Thiol specific antioxidant domain-containing protein</fullName>
    </recommendedName>
</protein>
<dbReference type="EMBL" id="PYVU01000106">
    <property type="protein sequence ID" value="PTB95553.1"/>
    <property type="molecule type" value="Genomic_DNA"/>
</dbReference>
<organism evidence="1 2">
    <name type="scientific">Marivirga lumbricoides</name>
    <dbReference type="NCBI Taxonomy" id="1046115"/>
    <lineage>
        <taxon>Bacteria</taxon>
        <taxon>Pseudomonadati</taxon>
        <taxon>Bacteroidota</taxon>
        <taxon>Cytophagia</taxon>
        <taxon>Cytophagales</taxon>
        <taxon>Marivirgaceae</taxon>
        <taxon>Marivirga</taxon>
    </lineage>
</organism>
<sequence length="152" mass="17578">MFKFYNSYIILILLGVSCTSRLPETHEKLVEVIGRLNDDLSLNNFSTIVVLPVQGCSPCIERTISFIENNKMNTEVLFIVVAKNKREWGHLFSSELFKNSNFLIDDQLLFMDYDLVQLFPVYFSKKNGYFSEKVEINGSNVQDVFEKISTQN</sequence>
<reference evidence="1 2" key="1">
    <citation type="submission" date="2018-03" db="EMBL/GenBank/DDBJ databases">
        <title>Cross-interface Injection: A General Nanoliter Liquid Handling Method Applied to Single Cells Genome Amplification Automated Nanoliter Liquid Handling Applied to Single Cell Multiple Displacement Amplification.</title>
        <authorList>
            <person name="Yun J."/>
            <person name="Xu P."/>
            <person name="Xu J."/>
            <person name="Dai X."/>
            <person name="Wang Y."/>
            <person name="Zheng X."/>
            <person name="Cao C."/>
            <person name="Yi Q."/>
            <person name="Zhu Y."/>
            <person name="Wang L."/>
            <person name="Dong Z."/>
            <person name="Huang Y."/>
            <person name="Huang L."/>
            <person name="Du W."/>
        </authorList>
    </citation>
    <scope>NUCLEOTIDE SEQUENCE [LARGE SCALE GENOMIC DNA]</scope>
    <source>
        <strain evidence="1 2">Z-D1-2</strain>
    </source>
</reference>
<dbReference type="Proteomes" id="UP000240608">
    <property type="component" value="Unassembled WGS sequence"/>
</dbReference>
<accession>A0A2T4DP13</accession>
<dbReference type="AlphaFoldDB" id="A0A2T4DP13"/>
<comment type="caution">
    <text evidence="1">The sequence shown here is derived from an EMBL/GenBank/DDBJ whole genome shotgun (WGS) entry which is preliminary data.</text>
</comment>